<gene>
    <name evidence="1" type="ORF">BTT61001_02420</name>
</gene>
<evidence type="ECO:0000313" key="2">
    <source>
        <dbReference type="Proteomes" id="UP000195991"/>
    </source>
</evidence>
<dbReference type="EMBL" id="FMBI01000028">
    <property type="protein sequence ID" value="SCC30757.1"/>
    <property type="molecule type" value="Genomic_DNA"/>
</dbReference>
<protein>
    <submittedName>
        <fullName evidence="1">Uncharacterized protein</fullName>
    </submittedName>
</protein>
<name>A0A1C4DH86_BACTU</name>
<dbReference type="Proteomes" id="UP000195991">
    <property type="component" value="Unassembled WGS sequence"/>
</dbReference>
<accession>A0A1C4DH86</accession>
<organism evidence="1 2">
    <name type="scientific">Bacillus thuringiensis</name>
    <dbReference type="NCBI Taxonomy" id="1428"/>
    <lineage>
        <taxon>Bacteria</taxon>
        <taxon>Bacillati</taxon>
        <taxon>Bacillota</taxon>
        <taxon>Bacilli</taxon>
        <taxon>Bacillales</taxon>
        <taxon>Bacillaceae</taxon>
        <taxon>Bacillus</taxon>
        <taxon>Bacillus cereus group</taxon>
    </lineage>
</organism>
<dbReference type="AlphaFoldDB" id="A0A1C4DH86"/>
<sequence length="178" mass="21230">MDFMKLWFDQLDSYIESNINKFTCNDYSQLYKSFLRIHKERCGTSQNLTGISEYLANRMFLYLIGNKEGFTLKSQVRVEGVESYNIPDLLIYKNNEIYTLVSVKAFNELGNKIIYQDLQRIDNIRVNHFNSIMINFLSHKSTNKKTMYKYQRENHKLLFLEHNNNSLIEEVNDFLFCS</sequence>
<dbReference type="RefSeq" id="WP_087986107.1">
    <property type="nucleotide sequence ID" value="NZ_FMBI01000028.1"/>
</dbReference>
<reference evidence="1 2" key="1">
    <citation type="submission" date="2016-08" db="EMBL/GenBank/DDBJ databases">
        <authorList>
            <person name="Seilhamer J.J."/>
        </authorList>
    </citation>
    <scope>NUCLEOTIDE SEQUENCE [LARGE SCALE GENOMIC DNA]</scope>
    <source>
        <strain evidence="1 2">IEBC_T61001</strain>
    </source>
</reference>
<proteinExistence type="predicted"/>
<evidence type="ECO:0000313" key="1">
    <source>
        <dbReference type="EMBL" id="SCC30757.1"/>
    </source>
</evidence>